<evidence type="ECO:0008006" key="4">
    <source>
        <dbReference type="Google" id="ProtNLM"/>
    </source>
</evidence>
<sequence length="275" mass="30255">MQNTTKWKESIIAFSLLSIFSSSALSDDNKPDEQQIKSSFGGNVSVAYDTNIYHKDDHRSVRNISWNGSLHYSFASNYRAYLSSGGYRALEDKTGDYFTDSVIGISRSNLFEFGDTATVGINGQFTIPTSETSRKDELITAFRVAVPLSFQISDANISVSPRLRKNFHKYQTAGGKSLTEWVYSLSTSASYSFQDLTVGISALAGNSISYQGTRRNSITYGGSVFGSYQLTDAFSFSLSASTSGFYLDAEKGTLGDIDIFDADRASYEARISYSF</sequence>
<reference evidence="2" key="1">
    <citation type="submission" date="2022-07" db="EMBL/GenBank/DDBJ databases">
        <title>Complete genome of Vibrio japonicus strain JCM 31412T and phylogenomic assessment of the Nereis clade of the genus Vibrio.</title>
        <authorList>
            <person name="Shlafstein M.D."/>
            <person name="Emsley S.A."/>
            <person name="Ushijima B."/>
            <person name="Videau P."/>
            <person name="Saw J.H."/>
        </authorList>
    </citation>
    <scope>NUCLEOTIDE SEQUENCE</scope>
    <source>
        <strain evidence="2">JCM 31412</strain>
    </source>
</reference>
<organism evidence="2 3">
    <name type="scientific">Vibrio japonicus</name>
    <dbReference type="NCBI Taxonomy" id="1824638"/>
    <lineage>
        <taxon>Bacteria</taxon>
        <taxon>Pseudomonadati</taxon>
        <taxon>Pseudomonadota</taxon>
        <taxon>Gammaproteobacteria</taxon>
        <taxon>Vibrionales</taxon>
        <taxon>Vibrionaceae</taxon>
        <taxon>Vibrio</taxon>
    </lineage>
</organism>
<evidence type="ECO:0000256" key="1">
    <source>
        <dbReference type="SAM" id="SignalP"/>
    </source>
</evidence>
<proteinExistence type="predicted"/>
<feature type="signal peptide" evidence="1">
    <location>
        <begin position="1"/>
        <end position="26"/>
    </location>
</feature>
<evidence type="ECO:0000313" key="2">
    <source>
        <dbReference type="EMBL" id="UUM31388.1"/>
    </source>
</evidence>
<keyword evidence="3" id="KW-1185">Reference proteome</keyword>
<evidence type="ECO:0000313" key="3">
    <source>
        <dbReference type="Proteomes" id="UP001058602"/>
    </source>
</evidence>
<accession>A0ABY5LKM5</accession>
<protein>
    <recommendedName>
        <fullName evidence="4">Outer membrane receptor protein</fullName>
    </recommendedName>
</protein>
<keyword evidence="1" id="KW-0732">Signal</keyword>
<gene>
    <name evidence="2" type="ORF">NP165_04445</name>
</gene>
<feature type="chain" id="PRO_5045425658" description="Outer membrane receptor protein" evidence="1">
    <location>
        <begin position="27"/>
        <end position="275"/>
    </location>
</feature>
<name>A0ABY5LKM5_9VIBR</name>
<dbReference type="EMBL" id="CP102096">
    <property type="protein sequence ID" value="UUM31388.1"/>
    <property type="molecule type" value="Genomic_DNA"/>
</dbReference>
<dbReference type="Proteomes" id="UP001058602">
    <property type="component" value="Chromosome 1"/>
</dbReference>
<dbReference type="RefSeq" id="WP_257085112.1">
    <property type="nucleotide sequence ID" value="NZ_CP102096.1"/>
</dbReference>